<dbReference type="OrthoDB" id="7699940at2759"/>
<proteinExistence type="predicted"/>
<accession>A0A4Y2AC45</accession>
<keyword evidence="1" id="KW-1133">Transmembrane helix</keyword>
<evidence type="ECO:0000313" key="2">
    <source>
        <dbReference type="EMBL" id="GBL77433.1"/>
    </source>
</evidence>
<protein>
    <submittedName>
        <fullName evidence="2">Uncharacterized protein</fullName>
    </submittedName>
</protein>
<keyword evidence="1" id="KW-0812">Transmembrane</keyword>
<sequence>TTRPSRIARDNKDAAKLSQWLSEHNPFPKIDVIMSIDSGIVGGNEATLSKGTNANYDDKVRYILFMTTHRRTCWGQKLQLSQVNVSIFVCFLVSIMFTGIHQDGNRIYLVLQLARIFLGSSSYHVSSNLVT</sequence>
<dbReference type="EMBL" id="BGPR01156010">
    <property type="protein sequence ID" value="GBL77433.1"/>
    <property type="molecule type" value="Genomic_DNA"/>
</dbReference>
<keyword evidence="1" id="KW-0472">Membrane</keyword>
<name>A0A4Y2AC45_ARAVE</name>
<dbReference type="AlphaFoldDB" id="A0A4Y2AC45"/>
<reference evidence="2 3" key="1">
    <citation type="journal article" date="2019" name="Sci. Rep.">
        <title>Orb-weaving spider Araneus ventricosus genome elucidates the spidroin gene catalogue.</title>
        <authorList>
            <person name="Kono N."/>
            <person name="Nakamura H."/>
            <person name="Ohtoshi R."/>
            <person name="Moran D.A.P."/>
            <person name="Shinohara A."/>
            <person name="Yoshida Y."/>
            <person name="Fujiwara M."/>
            <person name="Mori M."/>
            <person name="Tomita M."/>
            <person name="Arakawa K."/>
        </authorList>
    </citation>
    <scope>NUCLEOTIDE SEQUENCE [LARGE SCALE GENOMIC DNA]</scope>
</reference>
<organism evidence="2 3">
    <name type="scientific">Araneus ventricosus</name>
    <name type="common">Orbweaver spider</name>
    <name type="synonym">Epeira ventricosa</name>
    <dbReference type="NCBI Taxonomy" id="182803"/>
    <lineage>
        <taxon>Eukaryota</taxon>
        <taxon>Metazoa</taxon>
        <taxon>Ecdysozoa</taxon>
        <taxon>Arthropoda</taxon>
        <taxon>Chelicerata</taxon>
        <taxon>Arachnida</taxon>
        <taxon>Araneae</taxon>
        <taxon>Araneomorphae</taxon>
        <taxon>Entelegynae</taxon>
        <taxon>Araneoidea</taxon>
        <taxon>Araneidae</taxon>
        <taxon>Araneus</taxon>
    </lineage>
</organism>
<evidence type="ECO:0000256" key="1">
    <source>
        <dbReference type="SAM" id="Phobius"/>
    </source>
</evidence>
<feature type="transmembrane region" description="Helical" evidence="1">
    <location>
        <begin position="80"/>
        <end position="101"/>
    </location>
</feature>
<comment type="caution">
    <text evidence="2">The sequence shown here is derived from an EMBL/GenBank/DDBJ whole genome shotgun (WGS) entry which is preliminary data.</text>
</comment>
<dbReference type="Proteomes" id="UP000499080">
    <property type="component" value="Unassembled WGS sequence"/>
</dbReference>
<evidence type="ECO:0000313" key="3">
    <source>
        <dbReference type="Proteomes" id="UP000499080"/>
    </source>
</evidence>
<feature type="non-terminal residue" evidence="2">
    <location>
        <position position="1"/>
    </location>
</feature>
<gene>
    <name evidence="2" type="ORF">AVEN_124532_1</name>
</gene>
<keyword evidence="3" id="KW-1185">Reference proteome</keyword>